<dbReference type="STRING" id="1754191.A0A1Y1VJD3"/>
<reference evidence="2 3" key="2">
    <citation type="submission" date="2016-08" db="EMBL/GenBank/DDBJ databases">
        <title>Pervasive Adenine N6-methylation of Active Genes in Fungi.</title>
        <authorList>
            <consortium name="DOE Joint Genome Institute"/>
            <person name="Mondo S.J."/>
            <person name="Dannebaum R.O."/>
            <person name="Kuo R.C."/>
            <person name="Labutti K."/>
            <person name="Haridas S."/>
            <person name="Kuo A."/>
            <person name="Salamov A."/>
            <person name="Ahrendt S.R."/>
            <person name="Lipzen A."/>
            <person name="Sullivan W."/>
            <person name="Andreopoulos W.B."/>
            <person name="Clum A."/>
            <person name="Lindquist E."/>
            <person name="Daum C."/>
            <person name="Ramamoorthy G.K."/>
            <person name="Gryganskyi A."/>
            <person name="Culley D."/>
            <person name="Magnuson J.K."/>
            <person name="James T.Y."/>
            <person name="O'Malley M.A."/>
            <person name="Stajich J.E."/>
            <person name="Spatafora J.W."/>
            <person name="Visel A."/>
            <person name="Grigoriev I.V."/>
        </authorList>
    </citation>
    <scope>NUCLEOTIDE SEQUENCE [LARGE SCALE GENOMIC DNA]</scope>
    <source>
        <strain evidence="3">finn</strain>
    </source>
</reference>
<feature type="region of interest" description="Disordered" evidence="1">
    <location>
        <begin position="1098"/>
        <end position="1119"/>
    </location>
</feature>
<gene>
    <name evidence="2" type="ORF">BCR36DRAFT_580710</name>
</gene>
<evidence type="ECO:0000313" key="2">
    <source>
        <dbReference type="EMBL" id="ORX57299.1"/>
    </source>
</evidence>
<evidence type="ECO:0000256" key="1">
    <source>
        <dbReference type="SAM" id="MobiDB-lite"/>
    </source>
</evidence>
<dbReference type="AlphaFoldDB" id="A0A1Y1VJD3"/>
<keyword evidence="3" id="KW-1185">Reference proteome</keyword>
<feature type="region of interest" description="Disordered" evidence="1">
    <location>
        <begin position="316"/>
        <end position="338"/>
    </location>
</feature>
<dbReference type="Proteomes" id="UP000193719">
    <property type="component" value="Unassembled WGS sequence"/>
</dbReference>
<feature type="region of interest" description="Disordered" evidence="1">
    <location>
        <begin position="346"/>
        <end position="365"/>
    </location>
</feature>
<accession>A0A1Y1VJD3</accession>
<reference evidence="2 3" key="1">
    <citation type="submission" date="2016-08" db="EMBL/GenBank/DDBJ databases">
        <title>Genomes of anaerobic fungi encode conserved fungal cellulosomes for biomass hydrolysis.</title>
        <authorList>
            <consortium name="DOE Joint Genome Institute"/>
            <person name="Haitjema C.H."/>
            <person name="Gilmore S.P."/>
            <person name="Henske J.K."/>
            <person name="Solomon K.V."/>
            <person name="De Groot R."/>
            <person name="Kuo A."/>
            <person name="Mondo S.J."/>
            <person name="Salamov A.A."/>
            <person name="Labutti K."/>
            <person name="Zhao Z."/>
            <person name="Chiniquy J."/>
            <person name="Barry K."/>
            <person name="Brewer H.M."/>
            <person name="Purvine S.O."/>
            <person name="Wright A.T."/>
            <person name="Boxma B."/>
            <person name="Van Alen T."/>
            <person name="Hackstein J.H."/>
            <person name="Baker S.E."/>
            <person name="Grigoriev I.V."/>
            <person name="O'Malley M.A."/>
        </authorList>
    </citation>
    <scope>NUCLEOTIDE SEQUENCE [LARGE SCALE GENOMIC DNA]</scope>
    <source>
        <strain evidence="3">finn</strain>
    </source>
</reference>
<proteinExistence type="predicted"/>
<evidence type="ECO:0000313" key="3">
    <source>
        <dbReference type="Proteomes" id="UP000193719"/>
    </source>
</evidence>
<organism evidence="2 3">
    <name type="scientific">Piromyces finnis</name>
    <dbReference type="NCBI Taxonomy" id="1754191"/>
    <lineage>
        <taxon>Eukaryota</taxon>
        <taxon>Fungi</taxon>
        <taxon>Fungi incertae sedis</taxon>
        <taxon>Chytridiomycota</taxon>
        <taxon>Chytridiomycota incertae sedis</taxon>
        <taxon>Neocallimastigomycetes</taxon>
        <taxon>Neocallimastigales</taxon>
        <taxon>Neocallimastigaceae</taxon>
        <taxon>Piromyces</taxon>
    </lineage>
</organism>
<feature type="compositionally biased region" description="Polar residues" evidence="1">
    <location>
        <begin position="500"/>
        <end position="524"/>
    </location>
</feature>
<feature type="region of interest" description="Disordered" evidence="1">
    <location>
        <begin position="462"/>
        <end position="484"/>
    </location>
</feature>
<comment type="caution">
    <text evidence="2">The sequence shown here is derived from an EMBL/GenBank/DDBJ whole genome shotgun (WGS) entry which is preliminary data.</text>
</comment>
<name>A0A1Y1VJD3_9FUNG</name>
<feature type="region of interest" description="Disordered" evidence="1">
    <location>
        <begin position="499"/>
        <end position="524"/>
    </location>
</feature>
<protein>
    <submittedName>
        <fullName evidence="2">Uncharacterized protein</fullName>
    </submittedName>
</protein>
<dbReference type="EMBL" id="MCFH01000006">
    <property type="protein sequence ID" value="ORX57299.1"/>
    <property type="molecule type" value="Genomic_DNA"/>
</dbReference>
<dbReference type="OrthoDB" id="10676896at2759"/>
<feature type="compositionally biased region" description="Polar residues" evidence="1">
    <location>
        <begin position="470"/>
        <end position="484"/>
    </location>
</feature>
<feature type="region of interest" description="Disordered" evidence="1">
    <location>
        <begin position="792"/>
        <end position="819"/>
    </location>
</feature>
<sequence length="1182" mass="126960">MTKLESIASLTPMSSPINIIKDANNNAKGSNGDEIKDQNNQILSPQVFNNQVYSDINMISSGVSLYNQASQLSGDNQLLNTMNYRNIMTVNSNGTDPSLNALGSNTFDPFLQNSLQIYNGIGDFNMNMNIDSASTTNFLNQTNTQATTLGTTTNLNQIDSSKIDSNIMKDISMDADFSDITKYIDSTLLNEKIIDSTKTNTTNIVAPNATDASTVPSTNTNSATTAATVVTTTVPPTSVANPTTTTATTITTPNSMTVLKTVPSNTPVAHTTSAIPTTMSYISSNASFIGTQTSHPGSMISTVPTVPSVTAVPTVPSTTSISTTNELSNKSSKSFSSSSELKISTSNLINKNNPKPDEPISTPLSSKVHNLENALHNFNIISPFQKAGTINNTSTTSIPSSLSNSVSIVTESSVSKPKNSSVSTTVSNTAASKINSTPAVNATKTSKQNKAVEQGAILSSVSSSGSLNSIQRSSSQPLPVQRSVSQSPYIPTQIPMPSPVQVQMQSHPPTPQQSMGVSMTQPPTPSQAIQYSPMMASQNRTGQGQIPNPMIPQTHNQMTNGQQQFIIENGQQQLQQNFISQQNMSLPNASPAQSAGQIQVLQHPQGQGQNQIQIQQAPIVQAGQQYILSGKPQATFVFPNNPTVNQVNDIQPVQAVQAQNNTAQRIATTPIQQVSQVQRIPVQQVLPSPGTQGNAPQPVQAQVPTLQGQAMTVGQGQTVPTMPQGSITAMPTPPQPSSVYVANSAGNVTLQQSQAIKNNTSGNVSVQGQIPNQAMFSPLNQQQTKITKVISNQVQQPQSMQPISQPSQSQPQSQVQAQSKPVITNIPTAVQTMISPVQKNGSFTTTTINGIPGQRAVQNIVVQQAVPGQNGQPIIIQQPQQRQTISNPSIQTFRMPAQMQGQIQGQQVILNQPQTQIQAQSQPVIIQQPSQQIQMIPQQVQVIQQQQPSMPIQNIPISTLQQSQQPQIQQPQGPQVQHISYPANMAQPMQISQIHQVNPQQIHFQSNQPQLIQQPNGQIIQITRTPTYIQQTTPGMAQQVPQVRMVQLPGQPNNPQPYQVQPSQVLISNPGQQQGQIQTIQGINQMTMAQPQTISLVNGQPQQQPPTPTNDKIMKGMNPPQRSPYVQLSNMTKSLKGSKSSPYMNTKFTSSTNAVNTITFRKESPSIKTGITAASPLTNRPI</sequence>